<dbReference type="Proteomes" id="UP001066276">
    <property type="component" value="Chromosome 3_1"/>
</dbReference>
<gene>
    <name evidence="2" type="ORF">NDU88_003110</name>
</gene>
<dbReference type="EMBL" id="JANPWB010000005">
    <property type="protein sequence ID" value="KAJ1186328.1"/>
    <property type="molecule type" value="Genomic_DNA"/>
</dbReference>
<feature type="compositionally biased region" description="Low complexity" evidence="1">
    <location>
        <begin position="58"/>
        <end position="70"/>
    </location>
</feature>
<sequence length="156" mass="15479">MACSSPAASVQRGGGAKEPRLSPGPAVRGPRPGPRPGDQEGGGRKKGGGGICHPLRHGPGPQWAAGAAPGHTDPQPQSQAPPLIRGEQSQPHVSPGGPERGLSCLPPFWSLASSGPAACKIRAEEPTDLTGASGGAVPERQQGARGSSNGAGWCVG</sequence>
<comment type="caution">
    <text evidence="2">The sequence shown here is derived from an EMBL/GenBank/DDBJ whole genome shotgun (WGS) entry which is preliminary data.</text>
</comment>
<dbReference type="AlphaFoldDB" id="A0AAV7UBU4"/>
<keyword evidence="3" id="KW-1185">Reference proteome</keyword>
<evidence type="ECO:0000256" key="1">
    <source>
        <dbReference type="SAM" id="MobiDB-lite"/>
    </source>
</evidence>
<feature type="region of interest" description="Disordered" evidence="1">
    <location>
        <begin position="122"/>
        <end position="156"/>
    </location>
</feature>
<reference evidence="2" key="1">
    <citation type="journal article" date="2022" name="bioRxiv">
        <title>Sequencing and chromosome-scale assembly of the giantPleurodeles waltlgenome.</title>
        <authorList>
            <person name="Brown T."/>
            <person name="Elewa A."/>
            <person name="Iarovenko S."/>
            <person name="Subramanian E."/>
            <person name="Araus A.J."/>
            <person name="Petzold A."/>
            <person name="Susuki M."/>
            <person name="Suzuki K.-i.T."/>
            <person name="Hayashi T."/>
            <person name="Toyoda A."/>
            <person name="Oliveira C."/>
            <person name="Osipova E."/>
            <person name="Leigh N.D."/>
            <person name="Simon A."/>
            <person name="Yun M.H."/>
        </authorList>
    </citation>
    <scope>NUCLEOTIDE SEQUENCE</scope>
    <source>
        <strain evidence="2">20211129_DDA</strain>
        <tissue evidence="2">Liver</tissue>
    </source>
</reference>
<feature type="region of interest" description="Disordered" evidence="1">
    <location>
        <begin position="1"/>
        <end position="103"/>
    </location>
</feature>
<organism evidence="2 3">
    <name type="scientific">Pleurodeles waltl</name>
    <name type="common">Iberian ribbed newt</name>
    <dbReference type="NCBI Taxonomy" id="8319"/>
    <lineage>
        <taxon>Eukaryota</taxon>
        <taxon>Metazoa</taxon>
        <taxon>Chordata</taxon>
        <taxon>Craniata</taxon>
        <taxon>Vertebrata</taxon>
        <taxon>Euteleostomi</taxon>
        <taxon>Amphibia</taxon>
        <taxon>Batrachia</taxon>
        <taxon>Caudata</taxon>
        <taxon>Salamandroidea</taxon>
        <taxon>Salamandridae</taxon>
        <taxon>Pleurodelinae</taxon>
        <taxon>Pleurodeles</taxon>
    </lineage>
</organism>
<evidence type="ECO:0000313" key="3">
    <source>
        <dbReference type="Proteomes" id="UP001066276"/>
    </source>
</evidence>
<proteinExistence type="predicted"/>
<evidence type="ECO:0000313" key="2">
    <source>
        <dbReference type="EMBL" id="KAJ1186328.1"/>
    </source>
</evidence>
<name>A0AAV7UBU4_PLEWA</name>
<accession>A0AAV7UBU4</accession>
<protein>
    <submittedName>
        <fullName evidence="2">Uncharacterized protein</fullName>
    </submittedName>
</protein>